<dbReference type="EMBL" id="FNYO01000099">
    <property type="protein sequence ID" value="SEJ42433.1"/>
    <property type="molecule type" value="Genomic_DNA"/>
</dbReference>
<dbReference type="GO" id="GO:0006351">
    <property type="term" value="P:DNA-templated transcription"/>
    <property type="evidence" value="ECO:0007669"/>
    <property type="project" value="TreeGrafter"/>
</dbReference>
<dbReference type="GO" id="GO:0043565">
    <property type="term" value="F:sequence-specific DNA binding"/>
    <property type="evidence" value="ECO:0007669"/>
    <property type="project" value="TreeGrafter"/>
</dbReference>
<dbReference type="GO" id="GO:0003700">
    <property type="term" value="F:DNA-binding transcription factor activity"/>
    <property type="evidence" value="ECO:0007669"/>
    <property type="project" value="TreeGrafter"/>
</dbReference>
<dbReference type="PANTHER" id="PTHR30537">
    <property type="entry name" value="HTH-TYPE TRANSCRIPTIONAL REGULATOR"/>
    <property type="match status" value="1"/>
</dbReference>
<keyword evidence="3" id="KW-0238">DNA-binding</keyword>
<dbReference type="PANTHER" id="PTHR30537:SF3">
    <property type="entry name" value="TRANSCRIPTIONAL REGULATORY PROTEIN"/>
    <property type="match status" value="1"/>
</dbReference>
<feature type="domain" description="LysR substrate-binding" evidence="2">
    <location>
        <begin position="24"/>
        <end position="221"/>
    </location>
</feature>
<organism evidence="3 4">
    <name type="scientific">Azotobacter beijerinckii</name>
    <dbReference type="NCBI Taxonomy" id="170623"/>
    <lineage>
        <taxon>Bacteria</taxon>
        <taxon>Pseudomonadati</taxon>
        <taxon>Pseudomonadota</taxon>
        <taxon>Gammaproteobacteria</taxon>
        <taxon>Pseudomonadales</taxon>
        <taxon>Pseudomonadaceae</taxon>
        <taxon>Azotobacter</taxon>
    </lineage>
</organism>
<name>A0A1H6YM81_9GAMM</name>
<gene>
    <name evidence="3" type="ORF">SAMN04244579_04299</name>
</gene>
<dbReference type="Pfam" id="PF03466">
    <property type="entry name" value="LysR_substrate"/>
    <property type="match status" value="1"/>
</dbReference>
<evidence type="ECO:0000313" key="4">
    <source>
        <dbReference type="Proteomes" id="UP000199005"/>
    </source>
</evidence>
<comment type="similarity">
    <text evidence="1">Belongs to the LysR transcriptional regulatory family.</text>
</comment>
<evidence type="ECO:0000313" key="3">
    <source>
        <dbReference type="EMBL" id="SEJ42433.1"/>
    </source>
</evidence>
<accession>A0A1H6YM81</accession>
<dbReference type="InterPro" id="IPR005119">
    <property type="entry name" value="LysR_subst-bd"/>
</dbReference>
<evidence type="ECO:0000256" key="1">
    <source>
        <dbReference type="ARBA" id="ARBA00009437"/>
    </source>
</evidence>
<dbReference type="Gene3D" id="3.40.190.290">
    <property type="match status" value="1"/>
</dbReference>
<proteinExistence type="inferred from homology"/>
<dbReference type="AlphaFoldDB" id="A0A1H6YM81"/>
<dbReference type="Proteomes" id="UP000199005">
    <property type="component" value="Unassembled WGS sequence"/>
</dbReference>
<dbReference type="InterPro" id="IPR058163">
    <property type="entry name" value="LysR-type_TF_proteobact-type"/>
</dbReference>
<reference evidence="3 4" key="1">
    <citation type="submission" date="2016-10" db="EMBL/GenBank/DDBJ databases">
        <authorList>
            <person name="de Groot N.N."/>
        </authorList>
    </citation>
    <scope>NUCLEOTIDE SEQUENCE [LARGE SCALE GENOMIC DNA]</scope>
    <source>
        <strain evidence="3 4">DSM 1041</strain>
    </source>
</reference>
<dbReference type="STRING" id="170623.SAMN04244579_04299"/>
<protein>
    <submittedName>
        <fullName evidence="3">DNA-binding transcriptional regulator, LysR family</fullName>
    </submittedName>
</protein>
<dbReference type="SUPFAM" id="SSF53850">
    <property type="entry name" value="Periplasmic binding protein-like II"/>
    <property type="match status" value="1"/>
</dbReference>
<evidence type="ECO:0000259" key="2">
    <source>
        <dbReference type="Pfam" id="PF03466"/>
    </source>
</evidence>
<sequence length="226" mass="24348">MAAALNMETSAAELQRQILGMDDRMSGVVRVTTTDSFAIDVVIPAIARLHQAQPGIEVQLQASTQLLNLSKREADIAVRTLKPENPDLIVRRVARWSSAIFASAAYVQAHGVPEPGTAFAGHDLVLYQPYLDSGKEVTLGSEPITHGRIAMTCTSGLLVRRALINGLGIGEVPLPFGEADGLVRLWPARACPPYDIWLVTHKDVRHTARVRAVIDIIAKAFAAVSG</sequence>